<sequence>MKVVLVLAALALYWAWKKRETQALRIGDVAAVVAAIIGVRFGMKGQIPLALLSIGGAGWWYWFRKNEAPDKPLRADRAPPAIGGMSTEQARAVLGVSRLADEDEIRAAHRRLLLRVHPDLGGTADQTAEANAARDALIVRRT</sequence>
<dbReference type="PROSITE" id="PS50076">
    <property type="entry name" value="DNAJ_2"/>
    <property type="match status" value="1"/>
</dbReference>
<dbReference type="SMART" id="SM00271">
    <property type="entry name" value="DnaJ"/>
    <property type="match status" value="1"/>
</dbReference>
<evidence type="ECO:0000313" key="3">
    <source>
        <dbReference type="Proteomes" id="UP001220395"/>
    </source>
</evidence>
<dbReference type="InterPro" id="IPR036869">
    <property type="entry name" value="J_dom_sf"/>
</dbReference>
<evidence type="ECO:0000313" key="2">
    <source>
        <dbReference type="EMBL" id="WCT72704.1"/>
    </source>
</evidence>
<dbReference type="Gene3D" id="1.10.287.110">
    <property type="entry name" value="DnaJ domain"/>
    <property type="match status" value="1"/>
</dbReference>
<accession>A0ABY7TK95</accession>
<dbReference type="EMBL" id="CP117411">
    <property type="protein sequence ID" value="WCT72704.1"/>
    <property type="molecule type" value="Genomic_DNA"/>
</dbReference>
<dbReference type="InterPro" id="IPR001623">
    <property type="entry name" value="DnaJ_domain"/>
</dbReference>
<protein>
    <submittedName>
        <fullName evidence="2">J domain-containing protein</fullName>
    </submittedName>
</protein>
<feature type="domain" description="J" evidence="1">
    <location>
        <begin position="89"/>
        <end position="142"/>
    </location>
</feature>
<reference evidence="2 3" key="1">
    <citation type="submission" date="2023-02" db="EMBL/GenBank/DDBJ databases">
        <title>Genome sequence of Sphingomonas naphthae.</title>
        <authorList>
            <person name="Kim S."/>
            <person name="Heo J."/>
            <person name="Kwon S.-W."/>
        </authorList>
    </citation>
    <scope>NUCLEOTIDE SEQUENCE [LARGE SCALE GENOMIC DNA]</scope>
    <source>
        <strain evidence="2 3">KACC 18716</strain>
    </source>
</reference>
<gene>
    <name evidence="2" type="ORF">PQ455_13815</name>
</gene>
<dbReference type="Proteomes" id="UP001220395">
    <property type="component" value="Chromosome"/>
</dbReference>
<organism evidence="2 3">
    <name type="scientific">Sphingomonas naphthae</name>
    <dbReference type="NCBI Taxonomy" id="1813468"/>
    <lineage>
        <taxon>Bacteria</taxon>
        <taxon>Pseudomonadati</taxon>
        <taxon>Pseudomonadota</taxon>
        <taxon>Alphaproteobacteria</taxon>
        <taxon>Sphingomonadales</taxon>
        <taxon>Sphingomonadaceae</taxon>
        <taxon>Sphingomonas</taxon>
    </lineage>
</organism>
<proteinExistence type="predicted"/>
<dbReference type="Pfam" id="PF00226">
    <property type="entry name" value="DnaJ"/>
    <property type="match status" value="1"/>
</dbReference>
<dbReference type="CDD" id="cd06257">
    <property type="entry name" value="DnaJ"/>
    <property type="match status" value="1"/>
</dbReference>
<keyword evidence="3" id="KW-1185">Reference proteome</keyword>
<name>A0ABY7TK95_9SPHN</name>
<evidence type="ECO:0000259" key="1">
    <source>
        <dbReference type="PROSITE" id="PS50076"/>
    </source>
</evidence>
<dbReference type="SUPFAM" id="SSF46565">
    <property type="entry name" value="Chaperone J-domain"/>
    <property type="match status" value="1"/>
</dbReference>
<dbReference type="RefSeq" id="WP_273686673.1">
    <property type="nucleotide sequence ID" value="NZ_CP117411.1"/>
</dbReference>